<proteinExistence type="predicted"/>
<organism evidence="2 3">
    <name type="scientific">Sphingobium fuliginis (strain ATCC 27551)</name>
    <dbReference type="NCBI Taxonomy" id="336203"/>
    <lineage>
        <taxon>Bacteria</taxon>
        <taxon>Pseudomonadati</taxon>
        <taxon>Pseudomonadota</taxon>
        <taxon>Alphaproteobacteria</taxon>
        <taxon>Sphingomonadales</taxon>
        <taxon>Sphingomonadaceae</taxon>
        <taxon>Sphingobium</taxon>
    </lineage>
</organism>
<dbReference type="Proteomes" id="UP000628109">
    <property type="component" value="Unassembled WGS sequence"/>
</dbReference>
<reference evidence="3" key="1">
    <citation type="journal article" date="2019" name="Int. J. Syst. Evol. Microbiol.">
        <title>The Global Catalogue of Microorganisms (GCM) 10K type strain sequencing project: providing services to taxonomists for standard genome sequencing and annotation.</title>
        <authorList>
            <consortium name="The Broad Institute Genomics Platform"/>
            <consortium name="The Broad Institute Genome Sequencing Center for Infectious Disease"/>
            <person name="Wu L."/>
            <person name="Ma J."/>
        </authorList>
    </citation>
    <scope>NUCLEOTIDE SEQUENCE [LARGE SCALE GENOMIC DNA]</scope>
    <source>
        <strain evidence="3">CCM 7327</strain>
    </source>
</reference>
<feature type="region of interest" description="Disordered" evidence="1">
    <location>
        <begin position="1"/>
        <end position="24"/>
    </location>
</feature>
<sequence length="313" mass="34617">MARLGLAAEKLAPHQPAAPSTPMRIASGGEMNKWKNYRLHHQVPPGYKSIPEVFEILGRVIFDADRWGGHWEQWTSTEAAGIASLSPAEAGRHNDVLYWMHRLAAAGILRFYMQDPNGEPRPVKRERWNCPADVARDRIYACAMNSMGGYLMQRPTSPKDLAVYNQRFDIPIFVEDESLMHAAQGIRIEPHREGRSQDSDVTLHVADSFMDRLKRQISVTVENADGSLTSLKSDRSGGAGRPSSMHIVLALFANRCASGEVDLSSVKAEASALHQLFKGDPSNAGLRAPGVGTIENNIREGYRHHKEGVVSTE</sequence>
<evidence type="ECO:0000256" key="1">
    <source>
        <dbReference type="SAM" id="MobiDB-lite"/>
    </source>
</evidence>
<comment type="caution">
    <text evidence="2">The sequence shown here is derived from an EMBL/GenBank/DDBJ whole genome shotgun (WGS) entry which is preliminary data.</text>
</comment>
<protein>
    <submittedName>
        <fullName evidence="2">Uncharacterized protein</fullName>
    </submittedName>
</protein>
<evidence type="ECO:0000313" key="2">
    <source>
        <dbReference type="EMBL" id="GFZ89691.1"/>
    </source>
</evidence>
<accession>A0ABQ1EVW4</accession>
<evidence type="ECO:0000313" key="3">
    <source>
        <dbReference type="Proteomes" id="UP000628109"/>
    </source>
</evidence>
<gene>
    <name evidence="2" type="ORF">GCM10019071_19610</name>
</gene>
<dbReference type="RefSeq" id="WP_130029951.1">
    <property type="nucleotide sequence ID" value="NZ_BMDU01000003.1"/>
</dbReference>
<name>A0ABQ1EVW4_SPHSA</name>
<keyword evidence="3" id="KW-1185">Reference proteome</keyword>
<dbReference type="EMBL" id="BMDU01000003">
    <property type="protein sequence ID" value="GFZ89691.1"/>
    <property type="molecule type" value="Genomic_DNA"/>
</dbReference>